<feature type="transmembrane region" description="Helical" evidence="1">
    <location>
        <begin position="20"/>
        <end position="43"/>
    </location>
</feature>
<proteinExistence type="predicted"/>
<reference evidence="2" key="2">
    <citation type="journal article" date="2015" name="Fish Shellfish Immunol.">
        <title>Early steps in the European eel (Anguilla anguilla)-Vibrio vulnificus interaction in the gills: Role of the RtxA13 toxin.</title>
        <authorList>
            <person name="Callol A."/>
            <person name="Pajuelo D."/>
            <person name="Ebbesson L."/>
            <person name="Teles M."/>
            <person name="MacKenzie S."/>
            <person name="Amaro C."/>
        </authorList>
    </citation>
    <scope>NUCLEOTIDE SEQUENCE</scope>
</reference>
<reference evidence="2" key="1">
    <citation type="submission" date="2014-11" db="EMBL/GenBank/DDBJ databases">
        <authorList>
            <person name="Amaro Gonzalez C."/>
        </authorList>
    </citation>
    <scope>NUCLEOTIDE SEQUENCE</scope>
</reference>
<keyword evidence="1" id="KW-1133">Transmembrane helix</keyword>
<sequence length="84" mass="9750">MRTSCNFSQRVGLTYLSLENIIFTLHLGFVLFIIYVILFISLYRLPFFSSQIWNWPLCLECSQHCMKNAAAEEHALQVHLPASL</sequence>
<name>A0A0E9R4D4_ANGAN</name>
<accession>A0A0E9R4D4</accession>
<evidence type="ECO:0000256" key="1">
    <source>
        <dbReference type="SAM" id="Phobius"/>
    </source>
</evidence>
<evidence type="ECO:0000313" key="2">
    <source>
        <dbReference type="EMBL" id="JAH23627.1"/>
    </source>
</evidence>
<organism evidence="2">
    <name type="scientific">Anguilla anguilla</name>
    <name type="common">European freshwater eel</name>
    <name type="synonym">Muraena anguilla</name>
    <dbReference type="NCBI Taxonomy" id="7936"/>
    <lineage>
        <taxon>Eukaryota</taxon>
        <taxon>Metazoa</taxon>
        <taxon>Chordata</taxon>
        <taxon>Craniata</taxon>
        <taxon>Vertebrata</taxon>
        <taxon>Euteleostomi</taxon>
        <taxon>Actinopterygii</taxon>
        <taxon>Neopterygii</taxon>
        <taxon>Teleostei</taxon>
        <taxon>Anguilliformes</taxon>
        <taxon>Anguillidae</taxon>
        <taxon>Anguilla</taxon>
    </lineage>
</organism>
<keyword evidence="1" id="KW-0812">Transmembrane</keyword>
<protein>
    <submittedName>
        <fullName evidence="2">Uncharacterized protein</fullName>
    </submittedName>
</protein>
<dbReference type="EMBL" id="GBXM01084950">
    <property type="protein sequence ID" value="JAH23627.1"/>
    <property type="molecule type" value="Transcribed_RNA"/>
</dbReference>
<dbReference type="AlphaFoldDB" id="A0A0E9R4D4"/>
<keyword evidence="1" id="KW-0472">Membrane</keyword>